<evidence type="ECO:0008006" key="3">
    <source>
        <dbReference type="Google" id="ProtNLM"/>
    </source>
</evidence>
<organism evidence="2">
    <name type="scientific">Odontella aurita</name>
    <dbReference type="NCBI Taxonomy" id="265563"/>
    <lineage>
        <taxon>Eukaryota</taxon>
        <taxon>Sar</taxon>
        <taxon>Stramenopiles</taxon>
        <taxon>Ochrophyta</taxon>
        <taxon>Bacillariophyta</taxon>
        <taxon>Mediophyceae</taxon>
        <taxon>Biddulphiophycidae</taxon>
        <taxon>Eupodiscales</taxon>
        <taxon>Odontellaceae</taxon>
        <taxon>Odontella</taxon>
    </lineage>
</organism>
<feature type="compositionally biased region" description="Gly residues" evidence="1">
    <location>
        <begin position="84"/>
        <end position="96"/>
    </location>
</feature>
<dbReference type="SUPFAM" id="SSF63829">
    <property type="entry name" value="Calcium-dependent phosphotriesterase"/>
    <property type="match status" value="1"/>
</dbReference>
<dbReference type="AlphaFoldDB" id="A0A7S4NFI5"/>
<proteinExistence type="predicted"/>
<gene>
    <name evidence="2" type="ORF">OAUR00152_LOCUS38858</name>
</gene>
<accession>A0A7S4NFI5</accession>
<evidence type="ECO:0000256" key="1">
    <source>
        <dbReference type="SAM" id="MobiDB-lite"/>
    </source>
</evidence>
<feature type="region of interest" description="Disordered" evidence="1">
    <location>
        <begin position="84"/>
        <end position="108"/>
    </location>
</feature>
<evidence type="ECO:0000313" key="2">
    <source>
        <dbReference type="EMBL" id="CAE2283254.1"/>
    </source>
</evidence>
<dbReference type="EMBL" id="HBKQ01056836">
    <property type="protein sequence ID" value="CAE2283254.1"/>
    <property type="molecule type" value="Transcribed_RNA"/>
</dbReference>
<feature type="compositionally biased region" description="Acidic residues" evidence="1">
    <location>
        <begin position="99"/>
        <end position="108"/>
    </location>
</feature>
<protein>
    <recommendedName>
        <fullName evidence="3">SMP-30/Gluconolactonase/LRE-like region domain-containing protein</fullName>
    </recommendedName>
</protein>
<reference evidence="2" key="1">
    <citation type="submission" date="2021-01" db="EMBL/GenBank/DDBJ databases">
        <authorList>
            <person name="Corre E."/>
            <person name="Pelletier E."/>
            <person name="Niang G."/>
            <person name="Scheremetjew M."/>
            <person name="Finn R."/>
            <person name="Kale V."/>
            <person name="Holt S."/>
            <person name="Cochrane G."/>
            <person name="Meng A."/>
            <person name="Brown T."/>
            <person name="Cohen L."/>
        </authorList>
    </citation>
    <scope>NUCLEOTIDE SEQUENCE</scope>
    <source>
        <strain evidence="2">Isolate 1302-5</strain>
    </source>
</reference>
<name>A0A7S4NFI5_9STRA</name>
<sequence length="108" mass="12045">MYFTEEGGRDAGVHARDKRGRYYTILESPVYQDETTGLAFSPDGKHMYVAYQKNGILFDLWREDGLPFHGLTLNVKYHHDYGEVGGGNAGDGGGGSGRDDEEWGVQRQ</sequence>